<evidence type="ECO:0000256" key="4">
    <source>
        <dbReference type="ARBA" id="ARBA00022842"/>
    </source>
</evidence>
<dbReference type="GO" id="GO:0006020">
    <property type="term" value="P:inositol metabolic process"/>
    <property type="evidence" value="ECO:0007669"/>
    <property type="project" value="TreeGrafter"/>
</dbReference>
<dbReference type="InterPro" id="IPR000760">
    <property type="entry name" value="Inositol_monophosphatase-like"/>
</dbReference>
<sequence>MNDISAFHLAIEDLLREVSDKVILPRFRNLAAQDIMDKGGDDPVTIADRESEAMLRERLERIIPGLAFVGEESAHADPAVLDGLKGDCWIVDPIDGTRNFANGREPFGILVAMASGGEAVTGWIYDCLSGRFCVAQRGKGAFIGKDRVFARETGETPPVAAISLIFMEEAQREAMRSHIALHYTLTDIPYCAAEQYPRLALGANDVSIFERTLAWDHAAGVLWLNEAGGKAARLDGSPYRVDEIGRTGLVGAATPQLWDDMVTRLNALGQA</sequence>
<gene>
    <name evidence="6" type="ORF">CP97_09170</name>
</gene>
<organism evidence="6 7">
    <name type="scientific">Aurantiacibacter atlanticus</name>
    <dbReference type="NCBI Taxonomy" id="1648404"/>
    <lineage>
        <taxon>Bacteria</taxon>
        <taxon>Pseudomonadati</taxon>
        <taxon>Pseudomonadota</taxon>
        <taxon>Alphaproteobacteria</taxon>
        <taxon>Sphingomonadales</taxon>
        <taxon>Erythrobacteraceae</taxon>
        <taxon>Aurantiacibacter</taxon>
    </lineage>
</organism>
<dbReference type="KEGG" id="ery:CP97_09170"/>
<dbReference type="PRINTS" id="PR00377">
    <property type="entry name" value="IMPHPHTASES"/>
</dbReference>
<comment type="cofactor">
    <cofactor evidence="5">
        <name>Mg(2+)</name>
        <dbReference type="ChEBI" id="CHEBI:18420"/>
    </cofactor>
</comment>
<reference evidence="7" key="2">
    <citation type="submission" date="2015-04" db="EMBL/GenBank/DDBJ databases">
        <title>The complete genome sequence of Erythrobacter sp. s21-N3.</title>
        <authorList>
            <person name="Zhuang L."/>
            <person name="Liu Y."/>
            <person name="Shao Z."/>
        </authorList>
    </citation>
    <scope>NUCLEOTIDE SEQUENCE [LARGE SCALE GENOMIC DNA]</scope>
    <source>
        <strain evidence="7">s21-N3</strain>
    </source>
</reference>
<proteinExistence type="inferred from homology"/>
<feature type="binding site" evidence="5">
    <location>
        <position position="95"/>
    </location>
    <ligand>
        <name>Mg(2+)</name>
        <dbReference type="ChEBI" id="CHEBI:18420"/>
        <label>1</label>
        <note>catalytic</note>
    </ligand>
</feature>
<dbReference type="SUPFAM" id="SSF56655">
    <property type="entry name" value="Carbohydrate phosphatase"/>
    <property type="match status" value="1"/>
</dbReference>
<evidence type="ECO:0000313" key="7">
    <source>
        <dbReference type="Proteomes" id="UP000059113"/>
    </source>
</evidence>
<dbReference type="Gene3D" id="3.30.540.10">
    <property type="entry name" value="Fructose-1,6-Bisphosphatase, subunit A, domain 1"/>
    <property type="match status" value="1"/>
</dbReference>
<protein>
    <submittedName>
        <fullName evidence="6">Inositol monophosphatase</fullName>
    </submittedName>
</protein>
<keyword evidence="7" id="KW-1185">Reference proteome</keyword>
<evidence type="ECO:0000256" key="2">
    <source>
        <dbReference type="ARBA" id="ARBA00022723"/>
    </source>
</evidence>
<comment type="similarity">
    <text evidence="1">Belongs to the inositol monophosphatase superfamily.</text>
</comment>
<dbReference type="PROSITE" id="PS00629">
    <property type="entry name" value="IMP_1"/>
    <property type="match status" value="1"/>
</dbReference>
<dbReference type="STRING" id="1648404.CP97_09170"/>
<feature type="binding site" evidence="5">
    <location>
        <position position="92"/>
    </location>
    <ligand>
        <name>Mg(2+)</name>
        <dbReference type="ChEBI" id="CHEBI:18420"/>
        <label>1</label>
        <note>catalytic</note>
    </ligand>
</feature>
<keyword evidence="4 5" id="KW-0460">Magnesium</keyword>
<dbReference type="GO" id="GO:0008934">
    <property type="term" value="F:inositol monophosphate 1-phosphatase activity"/>
    <property type="evidence" value="ECO:0007669"/>
    <property type="project" value="TreeGrafter"/>
</dbReference>
<dbReference type="InterPro" id="IPR020583">
    <property type="entry name" value="Inositol_monoP_metal-BS"/>
</dbReference>
<reference evidence="6 7" key="1">
    <citation type="journal article" date="2015" name="Int. J. Syst. Evol. Microbiol.">
        <title>Erythrobacter atlanticus sp. nov., a bacterium from ocean sediment able to degrade polycyclic aromatic hydrocarbons.</title>
        <authorList>
            <person name="Zhuang L."/>
            <person name="Liu Y."/>
            <person name="Wang L."/>
            <person name="Wang W."/>
            <person name="Shao Z."/>
        </authorList>
    </citation>
    <scope>NUCLEOTIDE SEQUENCE [LARGE SCALE GENOMIC DNA]</scope>
    <source>
        <strain evidence="7">s21-N3</strain>
    </source>
</reference>
<feature type="binding site" evidence="5">
    <location>
        <position position="71"/>
    </location>
    <ligand>
        <name>Mg(2+)</name>
        <dbReference type="ChEBI" id="CHEBI:18420"/>
        <label>1</label>
        <note>catalytic</note>
    </ligand>
</feature>
<evidence type="ECO:0000256" key="1">
    <source>
        <dbReference type="ARBA" id="ARBA00009759"/>
    </source>
</evidence>
<dbReference type="AlphaFoldDB" id="A0A0H4VF44"/>
<keyword evidence="2 5" id="KW-0479">Metal-binding</keyword>
<dbReference type="GO" id="GO:0007165">
    <property type="term" value="P:signal transduction"/>
    <property type="evidence" value="ECO:0007669"/>
    <property type="project" value="TreeGrafter"/>
</dbReference>
<dbReference type="Proteomes" id="UP000059113">
    <property type="component" value="Chromosome"/>
</dbReference>
<keyword evidence="3" id="KW-0378">Hydrolase</keyword>
<feature type="binding site" evidence="5">
    <location>
        <position position="94"/>
    </location>
    <ligand>
        <name>Mg(2+)</name>
        <dbReference type="ChEBI" id="CHEBI:18420"/>
        <label>1</label>
        <note>catalytic</note>
    </ligand>
</feature>
<dbReference type="Gene3D" id="3.40.190.80">
    <property type="match status" value="1"/>
</dbReference>
<dbReference type="EMBL" id="CP011310">
    <property type="protein sequence ID" value="AKQ43332.2"/>
    <property type="molecule type" value="Genomic_DNA"/>
</dbReference>
<feature type="binding site" evidence="5">
    <location>
        <position position="216"/>
    </location>
    <ligand>
        <name>Mg(2+)</name>
        <dbReference type="ChEBI" id="CHEBI:18420"/>
        <label>1</label>
        <note>catalytic</note>
    </ligand>
</feature>
<accession>A0A0H4VF44</accession>
<name>A0A0H4VF44_9SPHN</name>
<dbReference type="GO" id="GO:0046872">
    <property type="term" value="F:metal ion binding"/>
    <property type="evidence" value="ECO:0007669"/>
    <property type="project" value="UniProtKB-KW"/>
</dbReference>
<dbReference type="PANTHER" id="PTHR20854:SF4">
    <property type="entry name" value="INOSITOL-1-MONOPHOSPHATASE-RELATED"/>
    <property type="match status" value="1"/>
</dbReference>
<dbReference type="Pfam" id="PF00459">
    <property type="entry name" value="Inositol_P"/>
    <property type="match status" value="1"/>
</dbReference>
<dbReference type="PANTHER" id="PTHR20854">
    <property type="entry name" value="INOSITOL MONOPHOSPHATASE"/>
    <property type="match status" value="1"/>
</dbReference>
<evidence type="ECO:0000313" key="6">
    <source>
        <dbReference type="EMBL" id="AKQ43332.2"/>
    </source>
</evidence>
<evidence type="ECO:0000256" key="5">
    <source>
        <dbReference type="PIRSR" id="PIRSR600760-2"/>
    </source>
</evidence>
<evidence type="ECO:0000256" key="3">
    <source>
        <dbReference type="ARBA" id="ARBA00022801"/>
    </source>
</evidence>